<comment type="similarity">
    <text evidence="1">Belongs to the short-chain dehydrogenases/reductases (SDR) family.</text>
</comment>
<dbReference type="Proteomes" id="UP001201985">
    <property type="component" value="Unassembled WGS sequence"/>
</dbReference>
<feature type="domain" description="Ketoreductase" evidence="2">
    <location>
        <begin position="11"/>
        <end position="181"/>
    </location>
</feature>
<dbReference type="Pfam" id="PF13561">
    <property type="entry name" value="adh_short_C2"/>
    <property type="match status" value="1"/>
</dbReference>
<proteinExistence type="inferred from homology"/>
<dbReference type="SUPFAM" id="SSF51735">
    <property type="entry name" value="NAD(P)-binding Rossmann-fold domains"/>
    <property type="match status" value="1"/>
</dbReference>
<dbReference type="PRINTS" id="PR00081">
    <property type="entry name" value="GDHRDH"/>
</dbReference>
<dbReference type="PANTHER" id="PTHR43943:SF2">
    <property type="entry name" value="DEHYDROGENASE_REDUCTASE 4"/>
    <property type="match status" value="1"/>
</dbReference>
<keyword evidence="4" id="KW-1185">Reference proteome</keyword>
<dbReference type="EMBL" id="JALBUU010000097">
    <property type="protein sequence ID" value="MCI0756206.1"/>
    <property type="molecule type" value="Genomic_DNA"/>
</dbReference>
<evidence type="ECO:0000259" key="2">
    <source>
        <dbReference type="SMART" id="SM00822"/>
    </source>
</evidence>
<name>A0ABS9WAD7_9PROT</name>
<evidence type="ECO:0000313" key="3">
    <source>
        <dbReference type="EMBL" id="MCI0756206.1"/>
    </source>
</evidence>
<sequence length="262" mass="27634">MTGALFDLSGQVAIVTGASRGIGRAIAERMAEHGARVAVSSRKQEACEAVVAGIATRGGQAFAQPCNIGRKDDLQALVDATLARWGRIDCIVCNAAVNPHFGPSQDIPDEAFDKIMASNIRSNLWLAQMVLPGMAERGSGSVIVVSSIGGLRGSAVLGAYGISKAADMQLVRNLAVEWGPRNIRANCIAPGLVRTDFARALWEDPVTYRKRMRDTPLQRIGEPDEIAAAAVFLAAPAGRFMTGQTIVIDGGVMAGPPLPQED</sequence>
<dbReference type="InterPro" id="IPR057326">
    <property type="entry name" value="KR_dom"/>
</dbReference>
<dbReference type="PANTHER" id="PTHR43943">
    <property type="entry name" value="DEHYDROGENASE/REDUCTASE (SDR FAMILY) MEMBER 4"/>
    <property type="match status" value="1"/>
</dbReference>
<dbReference type="InterPro" id="IPR036291">
    <property type="entry name" value="NAD(P)-bd_dom_sf"/>
</dbReference>
<evidence type="ECO:0000313" key="4">
    <source>
        <dbReference type="Proteomes" id="UP001201985"/>
    </source>
</evidence>
<reference evidence="3 4" key="1">
    <citation type="submission" date="2022-03" db="EMBL/GenBank/DDBJ databases">
        <title>Complete genome analysis of Roseomonas KG 17.1 : a prolific producer of plant growth promoters.</title>
        <authorList>
            <person name="Saadouli I."/>
            <person name="Najjari A."/>
            <person name="Mosbah A."/>
            <person name="Ouzari H.I."/>
        </authorList>
    </citation>
    <scope>NUCLEOTIDE SEQUENCE [LARGE SCALE GENOMIC DNA]</scope>
    <source>
        <strain evidence="3 4">KG17-1</strain>
    </source>
</reference>
<dbReference type="RefSeq" id="WP_241793827.1">
    <property type="nucleotide sequence ID" value="NZ_JALBUU010000097.1"/>
</dbReference>
<dbReference type="PROSITE" id="PS00061">
    <property type="entry name" value="ADH_SHORT"/>
    <property type="match status" value="1"/>
</dbReference>
<comment type="caution">
    <text evidence="3">The sequence shown here is derived from an EMBL/GenBank/DDBJ whole genome shotgun (WGS) entry which is preliminary data.</text>
</comment>
<dbReference type="CDD" id="cd05233">
    <property type="entry name" value="SDR_c"/>
    <property type="match status" value="1"/>
</dbReference>
<dbReference type="SMART" id="SM00822">
    <property type="entry name" value="PKS_KR"/>
    <property type="match status" value="1"/>
</dbReference>
<evidence type="ECO:0000256" key="1">
    <source>
        <dbReference type="ARBA" id="ARBA00006484"/>
    </source>
</evidence>
<organism evidence="3 4">
    <name type="scientific">Teichococcus vastitatis</name>
    <dbReference type="NCBI Taxonomy" id="2307076"/>
    <lineage>
        <taxon>Bacteria</taxon>
        <taxon>Pseudomonadati</taxon>
        <taxon>Pseudomonadota</taxon>
        <taxon>Alphaproteobacteria</taxon>
        <taxon>Acetobacterales</taxon>
        <taxon>Roseomonadaceae</taxon>
        <taxon>Roseomonas</taxon>
    </lineage>
</organism>
<protein>
    <submittedName>
        <fullName evidence="3">SDR family oxidoreductase</fullName>
    </submittedName>
</protein>
<dbReference type="InterPro" id="IPR002347">
    <property type="entry name" value="SDR_fam"/>
</dbReference>
<dbReference type="InterPro" id="IPR020904">
    <property type="entry name" value="Sc_DH/Rdtase_CS"/>
</dbReference>
<dbReference type="Gene3D" id="3.40.50.720">
    <property type="entry name" value="NAD(P)-binding Rossmann-like Domain"/>
    <property type="match status" value="1"/>
</dbReference>
<gene>
    <name evidence="3" type="ORF">MON41_21330</name>
</gene>
<accession>A0ABS9WAD7</accession>
<dbReference type="NCBIfam" id="NF005559">
    <property type="entry name" value="PRK07231.1"/>
    <property type="match status" value="1"/>
</dbReference>